<dbReference type="Pfam" id="PF00389">
    <property type="entry name" value="2-Hacid_dh"/>
    <property type="match status" value="1"/>
</dbReference>
<organism evidence="6">
    <name type="scientific">marine metagenome</name>
    <dbReference type="NCBI Taxonomy" id="408172"/>
    <lineage>
        <taxon>unclassified sequences</taxon>
        <taxon>metagenomes</taxon>
        <taxon>ecological metagenomes</taxon>
    </lineage>
</organism>
<dbReference type="InterPro" id="IPR036291">
    <property type="entry name" value="NAD(P)-bd_dom_sf"/>
</dbReference>
<dbReference type="GO" id="GO:0051287">
    <property type="term" value="F:NAD binding"/>
    <property type="evidence" value="ECO:0007669"/>
    <property type="project" value="InterPro"/>
</dbReference>
<dbReference type="InterPro" id="IPR043322">
    <property type="entry name" value="CtBP"/>
</dbReference>
<proteinExistence type="inferred from homology"/>
<evidence type="ECO:0000259" key="4">
    <source>
        <dbReference type="Pfam" id="PF00389"/>
    </source>
</evidence>
<dbReference type="PANTHER" id="PTHR43761:SF1">
    <property type="entry name" value="D-ISOMER SPECIFIC 2-HYDROXYACID DEHYDROGENASE CATALYTIC DOMAIN-CONTAINING PROTEIN-RELATED"/>
    <property type="match status" value="1"/>
</dbReference>
<evidence type="ECO:0000256" key="2">
    <source>
        <dbReference type="ARBA" id="ARBA00023002"/>
    </source>
</evidence>
<keyword evidence="3" id="KW-0520">NAD</keyword>
<dbReference type="GO" id="GO:0003714">
    <property type="term" value="F:transcription corepressor activity"/>
    <property type="evidence" value="ECO:0007669"/>
    <property type="project" value="InterPro"/>
</dbReference>
<name>A0A381Z108_9ZZZZ</name>
<dbReference type="AlphaFoldDB" id="A0A381Z108"/>
<sequence length="316" mass="35350">MKNVVITDYSFNDLSIEEEMFHENKINLSSEKSPNKEALKVLTQNADYIITQFATLDNEIINNLNKAKIIVRYGVGYDNVDIKSARLKNIPVCNVPDYCIDEVADHTIAFILNSTRAIYKNHQKVFHGEWGLAVPLEEMKSLNDLKIGVIGFGRIGQAVVERLIPFKPKILINDPFFSNPVNKDGLSFVEINELFKNSDIITLHCPSTEKTKNIINDHSLSLMKKGVTIINIGRGDLIDMGSFINALKNKTINSAALDVFDTEPLTENHPIRSFDNVLFSSHVASASVKAAKKLRQSAAKLVIKCHNSEKLINIVN</sequence>
<protein>
    <recommendedName>
        <fullName evidence="7">S-adenosyl-L-homocysteine hydrolase NAD binding domain-containing protein</fullName>
    </recommendedName>
</protein>
<gene>
    <name evidence="6" type="ORF">METZ01_LOCUS135743</name>
</gene>
<evidence type="ECO:0000259" key="5">
    <source>
        <dbReference type="Pfam" id="PF02826"/>
    </source>
</evidence>
<evidence type="ECO:0000256" key="1">
    <source>
        <dbReference type="ARBA" id="ARBA00005854"/>
    </source>
</evidence>
<evidence type="ECO:0000256" key="3">
    <source>
        <dbReference type="ARBA" id="ARBA00023027"/>
    </source>
</evidence>
<feature type="domain" description="D-isomer specific 2-hydroxyacid dehydrogenase catalytic" evidence="4">
    <location>
        <begin position="17"/>
        <end position="316"/>
    </location>
</feature>
<dbReference type="EMBL" id="UINC01019559">
    <property type="protein sequence ID" value="SVA82889.1"/>
    <property type="molecule type" value="Genomic_DNA"/>
</dbReference>
<dbReference type="InterPro" id="IPR006140">
    <property type="entry name" value="D-isomer_DH_NAD-bd"/>
</dbReference>
<dbReference type="GO" id="GO:0016616">
    <property type="term" value="F:oxidoreductase activity, acting on the CH-OH group of donors, NAD or NADP as acceptor"/>
    <property type="evidence" value="ECO:0007669"/>
    <property type="project" value="InterPro"/>
</dbReference>
<accession>A0A381Z108</accession>
<dbReference type="SUPFAM" id="SSF51735">
    <property type="entry name" value="NAD(P)-binding Rossmann-fold domains"/>
    <property type="match status" value="1"/>
</dbReference>
<dbReference type="InterPro" id="IPR050418">
    <property type="entry name" value="D-iso_2-hydroxyacid_DH_PdxB"/>
</dbReference>
<dbReference type="PROSITE" id="PS00670">
    <property type="entry name" value="D_2_HYDROXYACID_DH_2"/>
    <property type="match status" value="1"/>
</dbReference>
<keyword evidence="2" id="KW-0560">Oxidoreductase</keyword>
<reference evidence="6" key="1">
    <citation type="submission" date="2018-05" db="EMBL/GenBank/DDBJ databases">
        <authorList>
            <person name="Lanie J.A."/>
            <person name="Ng W.-L."/>
            <person name="Kazmierczak K.M."/>
            <person name="Andrzejewski T.M."/>
            <person name="Davidsen T.M."/>
            <person name="Wayne K.J."/>
            <person name="Tettelin H."/>
            <person name="Glass J.I."/>
            <person name="Rusch D."/>
            <person name="Podicherti R."/>
            <person name="Tsui H.-C.T."/>
            <person name="Winkler M.E."/>
        </authorList>
    </citation>
    <scope>NUCLEOTIDE SEQUENCE</scope>
</reference>
<dbReference type="PANTHER" id="PTHR43761">
    <property type="entry name" value="D-ISOMER SPECIFIC 2-HYDROXYACID DEHYDROGENASE FAMILY PROTEIN (AFU_ORTHOLOGUE AFUA_1G13630)"/>
    <property type="match status" value="1"/>
</dbReference>
<dbReference type="InterPro" id="IPR006139">
    <property type="entry name" value="D-isomer_2_OHA_DH_cat_dom"/>
</dbReference>
<dbReference type="CDD" id="cd05299">
    <property type="entry name" value="CtBP_dh"/>
    <property type="match status" value="1"/>
</dbReference>
<dbReference type="InterPro" id="IPR029753">
    <property type="entry name" value="D-isomer_DH_CS"/>
</dbReference>
<dbReference type="Pfam" id="PF02826">
    <property type="entry name" value="2-Hacid_dh_C"/>
    <property type="match status" value="1"/>
</dbReference>
<evidence type="ECO:0000313" key="6">
    <source>
        <dbReference type="EMBL" id="SVA82889.1"/>
    </source>
</evidence>
<dbReference type="Gene3D" id="3.40.50.720">
    <property type="entry name" value="NAD(P)-binding Rossmann-like Domain"/>
    <property type="match status" value="2"/>
</dbReference>
<evidence type="ECO:0008006" key="7">
    <source>
        <dbReference type="Google" id="ProtNLM"/>
    </source>
</evidence>
<dbReference type="SUPFAM" id="SSF52283">
    <property type="entry name" value="Formate/glycerate dehydrogenase catalytic domain-like"/>
    <property type="match status" value="1"/>
</dbReference>
<comment type="similarity">
    <text evidence="1">Belongs to the D-isomer specific 2-hydroxyacid dehydrogenase family.</text>
</comment>
<feature type="domain" description="D-isomer specific 2-hydroxyacid dehydrogenase NAD-binding" evidence="5">
    <location>
        <begin position="108"/>
        <end position="284"/>
    </location>
</feature>